<dbReference type="PROSITE" id="PS00676">
    <property type="entry name" value="SIGMA54_INTERACT_2"/>
    <property type="match status" value="1"/>
</dbReference>
<dbReference type="InterPro" id="IPR025944">
    <property type="entry name" value="Sigma_54_int_dom_CS"/>
</dbReference>
<dbReference type="EMBL" id="CP007739">
    <property type="protein sequence ID" value="AIE58967.1"/>
    <property type="molecule type" value="Genomic_DNA"/>
</dbReference>
<dbReference type="InterPro" id="IPR025943">
    <property type="entry name" value="Sigma_54_int_dom_ATP-bd_2"/>
</dbReference>
<dbReference type="InterPro" id="IPR009057">
    <property type="entry name" value="Homeodomain-like_sf"/>
</dbReference>
<dbReference type="RefSeq" id="WP_003348101.1">
    <property type="nucleotide sequence ID" value="NZ_ADWW01000003.1"/>
</dbReference>
<dbReference type="KEGG" id="bmet:BMMGA3_02515"/>
<dbReference type="InterPro" id="IPR003593">
    <property type="entry name" value="AAA+_ATPase"/>
</dbReference>
<dbReference type="CDD" id="cd00009">
    <property type="entry name" value="AAA"/>
    <property type="match status" value="1"/>
</dbReference>
<dbReference type="PROSITE" id="PS50045">
    <property type="entry name" value="SIGMA54_INTERACT_4"/>
    <property type="match status" value="1"/>
</dbReference>
<evidence type="ECO:0000256" key="5">
    <source>
        <dbReference type="ARBA" id="ARBA00023163"/>
    </source>
</evidence>
<evidence type="ECO:0000256" key="3">
    <source>
        <dbReference type="ARBA" id="ARBA00023015"/>
    </source>
</evidence>
<dbReference type="Pfam" id="PF00158">
    <property type="entry name" value="Sigma54_activat"/>
    <property type="match status" value="1"/>
</dbReference>
<dbReference type="InterPro" id="IPR002078">
    <property type="entry name" value="Sigma_54_int"/>
</dbReference>
<protein>
    <recommendedName>
        <fullName evidence="6">Sigma-54 factor interaction domain-containing protein</fullName>
    </recommendedName>
</protein>
<dbReference type="PROSITE" id="PS00675">
    <property type="entry name" value="SIGMA54_INTERACT_1"/>
    <property type="match status" value="1"/>
</dbReference>
<evidence type="ECO:0000256" key="1">
    <source>
        <dbReference type="ARBA" id="ARBA00022741"/>
    </source>
</evidence>
<dbReference type="PROSITE" id="PS00688">
    <property type="entry name" value="SIGMA54_INTERACT_3"/>
    <property type="match status" value="1"/>
</dbReference>
<dbReference type="InterPro" id="IPR025662">
    <property type="entry name" value="Sigma_54_int_dom_ATP-bd_1"/>
</dbReference>
<dbReference type="SMART" id="SM00382">
    <property type="entry name" value="AAA"/>
    <property type="match status" value="1"/>
</dbReference>
<dbReference type="Gene3D" id="1.10.8.60">
    <property type="match status" value="1"/>
</dbReference>
<keyword evidence="8" id="KW-1185">Reference proteome</keyword>
<dbReference type="FunFam" id="3.40.50.300:FF:000006">
    <property type="entry name" value="DNA-binding transcriptional regulator NtrC"/>
    <property type="match status" value="1"/>
</dbReference>
<dbReference type="PANTHER" id="PTHR32071:SF57">
    <property type="entry name" value="C4-DICARBOXYLATE TRANSPORT TRANSCRIPTIONAL REGULATORY PROTEIN DCTD"/>
    <property type="match status" value="1"/>
</dbReference>
<dbReference type="SUPFAM" id="SSF52540">
    <property type="entry name" value="P-loop containing nucleoside triphosphate hydrolases"/>
    <property type="match status" value="1"/>
</dbReference>
<keyword evidence="4" id="KW-0238">DNA-binding</keyword>
<feature type="domain" description="Sigma-54 factor interaction" evidence="6">
    <location>
        <begin position="347"/>
        <end position="577"/>
    </location>
</feature>
<dbReference type="Gene3D" id="3.30.450.40">
    <property type="match status" value="1"/>
</dbReference>
<evidence type="ECO:0000259" key="6">
    <source>
        <dbReference type="PROSITE" id="PS50045"/>
    </source>
</evidence>
<dbReference type="eggNOG" id="COG3284">
    <property type="taxonomic scope" value="Bacteria"/>
</dbReference>
<dbReference type="InterPro" id="IPR003018">
    <property type="entry name" value="GAF"/>
</dbReference>
<evidence type="ECO:0000313" key="8">
    <source>
        <dbReference type="Proteomes" id="UP000027602"/>
    </source>
</evidence>
<name>I3E369_BACMM</name>
<dbReference type="InterPro" id="IPR029016">
    <property type="entry name" value="GAF-like_dom_sf"/>
</dbReference>
<dbReference type="GO" id="GO:0005524">
    <property type="term" value="F:ATP binding"/>
    <property type="evidence" value="ECO:0007669"/>
    <property type="project" value="UniProtKB-KW"/>
</dbReference>
<dbReference type="Pfam" id="PF25601">
    <property type="entry name" value="AAA_lid_14"/>
    <property type="match status" value="1"/>
</dbReference>
<keyword evidence="3" id="KW-0805">Transcription regulation</keyword>
<sequence>MIAIFSIQNLPDRTKELETLWEWFVTKSKEEEVINKIRKNILDSWKRCQAAGVDPKQLQTKPALSDLQLNNLLEESELFQVAKPIIDDLYPKMTGTGYLITLNDQYGRMIYLKGESHIMKLAEKMNFAPGMDWSEQAAGTNAIGTSIVTKSPIQILSAEHFCQGCHPWTCSSAPIFHPLTKQVIGAIDITGLWHNAQPHTLGFAVSIAQMIEKQLEYAYMQVNSFLTEYYYQSVKKWKSHHVLVLTHDFQVFKNDGALFDSLNLSPLTKLKEKPLFRSLVNELTTMANFPRQIYYDKQLYVQDFEVIYLEPILFNREIAGYMIVFKEYKIATPIPSASIDKDPWNNIIGRSEIFINSLSKCRKAALANVPILLMGESGTGKEVIAQTIHEASHRKNQPFIAINCGAIQKELIGSELFGYERGSFTGARKDGKKGKFEEANGGTLFLDEIGEMPIDLQVHLLRVLQEKEVTRIGSSKPIPVNVRIIAATNKDLHKLIQQGQFRDDLFFRLNVVTVNFPPLRERKEDIPLLADYFLKQFAEKYEKQSLSFAKETLEFLNNYRWPGNIRELQNALEHAVIFSDTSIINLVNLPSYLLENRVEEALSEQDDEFSLIEQEEKKILLQLLNETNWNVSAVAKRMNIARSTLYRKLKKYEISS</sequence>
<keyword evidence="1" id="KW-0547">Nucleotide-binding</keyword>
<dbReference type="GO" id="GO:0043565">
    <property type="term" value="F:sequence-specific DNA binding"/>
    <property type="evidence" value="ECO:0007669"/>
    <property type="project" value="InterPro"/>
</dbReference>
<reference evidence="7 8" key="1">
    <citation type="journal article" date="2015" name="BMC Genomics">
        <title>Transcriptome analysis of thermophilic methylotrophic Bacillus methanolicus MGA3 using RNA-sequencing provides detailed insights into its previously uncharted transcriptional landscape.</title>
        <authorList>
            <person name="Irla M."/>
            <person name="Neshat A."/>
            <person name="Brautaset T."/>
            <person name="Ruckert C."/>
            <person name="Kalinowski J."/>
            <person name="Wendisch V.F."/>
        </authorList>
    </citation>
    <scope>NUCLEOTIDE SEQUENCE [LARGE SCALE GENOMIC DNA]</scope>
    <source>
        <strain evidence="8">MGA3 / ATCC 53907</strain>
    </source>
</reference>
<dbReference type="InterPro" id="IPR002197">
    <property type="entry name" value="HTH_Fis"/>
</dbReference>
<dbReference type="GO" id="GO:0006355">
    <property type="term" value="P:regulation of DNA-templated transcription"/>
    <property type="evidence" value="ECO:0007669"/>
    <property type="project" value="InterPro"/>
</dbReference>
<dbReference type="STRING" id="796606.BMMGA3_02515"/>
<evidence type="ECO:0000256" key="2">
    <source>
        <dbReference type="ARBA" id="ARBA00022840"/>
    </source>
</evidence>
<dbReference type="Gene3D" id="1.10.10.60">
    <property type="entry name" value="Homeodomain-like"/>
    <property type="match status" value="1"/>
</dbReference>
<organism evidence="7 8">
    <name type="scientific">Bacillus methanolicus (strain MGA3 / ATCC 53907)</name>
    <dbReference type="NCBI Taxonomy" id="796606"/>
    <lineage>
        <taxon>Bacteria</taxon>
        <taxon>Bacillati</taxon>
        <taxon>Bacillota</taxon>
        <taxon>Bacilli</taxon>
        <taxon>Bacillales</taxon>
        <taxon>Bacillaceae</taxon>
        <taxon>Bacillus</taxon>
    </lineage>
</organism>
<dbReference type="PANTHER" id="PTHR32071">
    <property type="entry name" value="TRANSCRIPTIONAL REGULATORY PROTEIN"/>
    <property type="match status" value="1"/>
</dbReference>
<dbReference type="Gene3D" id="3.40.50.300">
    <property type="entry name" value="P-loop containing nucleotide triphosphate hydrolases"/>
    <property type="match status" value="1"/>
</dbReference>
<keyword evidence="2" id="KW-0067">ATP-binding</keyword>
<dbReference type="InterPro" id="IPR058031">
    <property type="entry name" value="AAA_lid_NorR"/>
</dbReference>
<dbReference type="PRINTS" id="PR01590">
    <property type="entry name" value="HTHFIS"/>
</dbReference>
<dbReference type="Proteomes" id="UP000027602">
    <property type="component" value="Chromosome"/>
</dbReference>
<gene>
    <name evidence="7" type="ORF">BMMGA3_02515</name>
</gene>
<keyword evidence="5" id="KW-0804">Transcription</keyword>
<evidence type="ECO:0000256" key="4">
    <source>
        <dbReference type="ARBA" id="ARBA00023125"/>
    </source>
</evidence>
<accession>I3E369</accession>
<proteinExistence type="predicted"/>
<dbReference type="HOGENOM" id="CLU_000445_8_12_9"/>
<dbReference type="AlphaFoldDB" id="I3E369"/>
<dbReference type="OrthoDB" id="9771372at2"/>
<dbReference type="InterPro" id="IPR027417">
    <property type="entry name" value="P-loop_NTPase"/>
</dbReference>
<dbReference type="Pfam" id="PF01590">
    <property type="entry name" value="GAF"/>
    <property type="match status" value="1"/>
</dbReference>
<dbReference type="SUPFAM" id="SSF46689">
    <property type="entry name" value="Homeodomain-like"/>
    <property type="match status" value="1"/>
</dbReference>
<dbReference type="Pfam" id="PF02954">
    <property type="entry name" value="HTH_8"/>
    <property type="match status" value="1"/>
</dbReference>
<evidence type="ECO:0000313" key="7">
    <source>
        <dbReference type="EMBL" id="AIE58967.1"/>
    </source>
</evidence>